<feature type="compositionally biased region" description="Low complexity" evidence="5">
    <location>
        <begin position="301"/>
        <end position="313"/>
    </location>
</feature>
<dbReference type="GeneID" id="95974651"/>
<comment type="similarity">
    <text evidence="4">Belongs to the WD repeat PROPPIN family.</text>
</comment>
<dbReference type="RefSeq" id="XP_069203536.1">
    <property type="nucleotide sequence ID" value="XM_069347686.1"/>
</dbReference>
<keyword evidence="7" id="KW-1185">Reference proteome</keyword>
<evidence type="ECO:0000256" key="4">
    <source>
        <dbReference type="ARBA" id="ARBA00025740"/>
    </source>
</evidence>
<dbReference type="SMART" id="SM00320">
    <property type="entry name" value="WD40"/>
    <property type="match status" value="3"/>
</dbReference>
<feature type="region of interest" description="Disordered" evidence="5">
    <location>
        <begin position="259"/>
        <end position="328"/>
    </location>
</feature>
<evidence type="ECO:0000256" key="5">
    <source>
        <dbReference type="SAM" id="MobiDB-lite"/>
    </source>
</evidence>
<dbReference type="Pfam" id="PF21032">
    <property type="entry name" value="PROPPIN"/>
    <property type="match status" value="1"/>
</dbReference>
<evidence type="ECO:0000313" key="6">
    <source>
        <dbReference type="EMBL" id="KAL1310687.1"/>
    </source>
</evidence>
<organism evidence="6 7">
    <name type="scientific">Neodothiora populina</name>
    <dbReference type="NCBI Taxonomy" id="2781224"/>
    <lineage>
        <taxon>Eukaryota</taxon>
        <taxon>Fungi</taxon>
        <taxon>Dikarya</taxon>
        <taxon>Ascomycota</taxon>
        <taxon>Pezizomycotina</taxon>
        <taxon>Dothideomycetes</taxon>
        <taxon>Dothideomycetidae</taxon>
        <taxon>Dothideales</taxon>
        <taxon>Dothioraceae</taxon>
        <taxon>Neodothiora</taxon>
    </lineage>
</organism>
<dbReference type="InterPro" id="IPR036322">
    <property type="entry name" value="WD40_repeat_dom_sf"/>
</dbReference>
<accession>A0ABR3PMP0</accession>
<evidence type="ECO:0000256" key="3">
    <source>
        <dbReference type="ARBA" id="ARBA00022737"/>
    </source>
</evidence>
<dbReference type="Gene3D" id="2.130.10.10">
    <property type="entry name" value="YVTN repeat-like/Quinoprotein amine dehydrogenase"/>
    <property type="match status" value="1"/>
</dbReference>
<dbReference type="InterPro" id="IPR001680">
    <property type="entry name" value="WD40_rpt"/>
</dbReference>
<evidence type="ECO:0008006" key="8">
    <source>
        <dbReference type="Google" id="ProtNLM"/>
    </source>
</evidence>
<dbReference type="EMBL" id="JBFMKM010000003">
    <property type="protein sequence ID" value="KAL1310687.1"/>
    <property type="molecule type" value="Genomic_DNA"/>
</dbReference>
<evidence type="ECO:0000256" key="2">
    <source>
        <dbReference type="ARBA" id="ARBA00022574"/>
    </source>
</evidence>
<sequence length="460" mass="49978">MDLRHPIHDSPDPVVHSVAFSEDGSRFVCGMENGIRVFRSKDCVRTVKKSPGLGRGIAIAETLDDRHTAVVGGGRLPNSSHTEVEFWDTLDDRLLAHLDMSESILGIRVTAKYFVIILEGRVVCMDYVYSEQDAAIIPGGVRGIYDTALNPYALCCISGDTLALPGLTSGQAQIVHLADKRKRVIPAHNSALRAIALSKDGEVLATAGEQGTLIRVFSVTANMQTHEFRRGVERAVIFSLAISPSNRFVASTSDKGTLHIYDLRPPPTEEVRPPPKRRISNTRPAAVQRTRPGSVDFDTASIPSGSSSPMPGTGFYGPPSDLAHTPPTAGPSVFAAIGRLPGMPRAFSDARSMTSTPYHLGSDPQNWQGQPAYSVTTNPDGNKQKVANPNVPLPGRPDGKPPKGIIAWDPHADDRRLWVVGGGADARWEVFDLLEDQSNHTMKVVKVGFRKYLTRQFPEK</sequence>
<evidence type="ECO:0000313" key="7">
    <source>
        <dbReference type="Proteomes" id="UP001562354"/>
    </source>
</evidence>
<protein>
    <recommendedName>
        <fullName evidence="8">WD40 repeat-like protein</fullName>
    </recommendedName>
</protein>
<dbReference type="Proteomes" id="UP001562354">
    <property type="component" value="Unassembled WGS sequence"/>
</dbReference>
<dbReference type="PANTHER" id="PTHR11227">
    <property type="entry name" value="WD-REPEAT PROTEIN INTERACTING WITH PHOSPHOINOSIDES WIPI -RELATED"/>
    <property type="match status" value="1"/>
</dbReference>
<evidence type="ECO:0000256" key="1">
    <source>
        <dbReference type="ARBA" id="ARBA00004148"/>
    </source>
</evidence>
<comment type="caution">
    <text evidence="6">The sequence shown here is derived from an EMBL/GenBank/DDBJ whole genome shotgun (WGS) entry which is preliminary data.</text>
</comment>
<gene>
    <name evidence="6" type="ORF">AAFC00_000948</name>
</gene>
<reference evidence="6 7" key="1">
    <citation type="submission" date="2024-07" db="EMBL/GenBank/DDBJ databases">
        <title>Draft sequence of the Neodothiora populina.</title>
        <authorList>
            <person name="Drown D.D."/>
            <person name="Schuette U.S."/>
            <person name="Buechlein A.B."/>
            <person name="Rusch D.R."/>
            <person name="Winton L.W."/>
            <person name="Adams G.A."/>
        </authorList>
    </citation>
    <scope>NUCLEOTIDE SEQUENCE [LARGE SCALE GENOMIC DNA]</scope>
    <source>
        <strain evidence="6 7">CPC 39397</strain>
    </source>
</reference>
<comment type="subcellular location">
    <subcellularLocation>
        <location evidence="1">Vacuole membrane</location>
        <topology evidence="1">Peripheral membrane protein</topology>
    </subcellularLocation>
</comment>
<name>A0ABR3PMP0_9PEZI</name>
<keyword evidence="2" id="KW-0853">WD repeat</keyword>
<dbReference type="InterPro" id="IPR048720">
    <property type="entry name" value="PROPPIN"/>
</dbReference>
<dbReference type="InterPro" id="IPR015943">
    <property type="entry name" value="WD40/YVTN_repeat-like_dom_sf"/>
</dbReference>
<dbReference type="SUPFAM" id="SSF50978">
    <property type="entry name" value="WD40 repeat-like"/>
    <property type="match status" value="1"/>
</dbReference>
<proteinExistence type="inferred from homology"/>
<keyword evidence="3" id="KW-0677">Repeat</keyword>